<feature type="domain" description="Thioesterase" evidence="3">
    <location>
        <begin position="61"/>
        <end position="138"/>
    </location>
</feature>
<dbReference type="Pfam" id="PF03061">
    <property type="entry name" value="4HBT"/>
    <property type="match status" value="1"/>
</dbReference>
<dbReference type="PANTHER" id="PTHR43240:SF5">
    <property type="entry name" value="1,4-DIHYDROXY-2-NAPHTHOYL-COA THIOESTERASE 1"/>
    <property type="match status" value="1"/>
</dbReference>
<proteinExistence type="inferred from homology"/>
<comment type="caution">
    <text evidence="4">The sequence shown here is derived from an EMBL/GenBank/DDBJ whole genome shotgun (WGS) entry which is preliminary data.</text>
</comment>
<dbReference type="AlphaFoldDB" id="A0A9D7TC17"/>
<dbReference type="PANTHER" id="PTHR43240">
    <property type="entry name" value="1,4-DIHYDROXY-2-NAPHTHOYL-COA THIOESTERASE 1"/>
    <property type="match status" value="1"/>
</dbReference>
<organism evidence="4 5">
    <name type="scientific">Candidatus Phosphoribacter hodrii</name>
    <dbReference type="NCBI Taxonomy" id="2953743"/>
    <lineage>
        <taxon>Bacteria</taxon>
        <taxon>Bacillati</taxon>
        <taxon>Actinomycetota</taxon>
        <taxon>Actinomycetes</taxon>
        <taxon>Micrococcales</taxon>
        <taxon>Dermatophilaceae</taxon>
        <taxon>Candidatus Phosphoribacter</taxon>
    </lineage>
</organism>
<dbReference type="InterPro" id="IPR006683">
    <property type="entry name" value="Thioestr_dom"/>
</dbReference>
<dbReference type="CDD" id="cd03443">
    <property type="entry name" value="PaaI_thioesterase"/>
    <property type="match status" value="1"/>
</dbReference>
<evidence type="ECO:0000259" key="3">
    <source>
        <dbReference type="Pfam" id="PF03061"/>
    </source>
</evidence>
<dbReference type="EMBL" id="JADKGK010000020">
    <property type="protein sequence ID" value="MBL0004554.1"/>
    <property type="molecule type" value="Genomic_DNA"/>
</dbReference>
<reference evidence="4" key="1">
    <citation type="submission" date="2020-10" db="EMBL/GenBank/DDBJ databases">
        <title>Connecting structure to function with the recovery of over 1000 high-quality activated sludge metagenome-assembled genomes encoding full-length rRNA genes using long-read sequencing.</title>
        <authorList>
            <person name="Singleton C.M."/>
            <person name="Petriglieri F."/>
            <person name="Kristensen J.M."/>
            <person name="Kirkegaard R.H."/>
            <person name="Michaelsen T.Y."/>
            <person name="Andersen M.H."/>
            <person name="Karst S.M."/>
            <person name="Dueholm M.S."/>
            <person name="Nielsen P.H."/>
            <person name="Albertsen M."/>
        </authorList>
    </citation>
    <scope>NUCLEOTIDE SEQUENCE</scope>
    <source>
        <strain evidence="4">Ribe_18-Q3-R11-54_MAXAC.001</strain>
    </source>
</reference>
<dbReference type="GO" id="GO:0061522">
    <property type="term" value="F:1,4-dihydroxy-2-naphthoyl-CoA thioesterase activity"/>
    <property type="evidence" value="ECO:0007669"/>
    <property type="project" value="TreeGrafter"/>
</dbReference>
<dbReference type="InterPro" id="IPR003736">
    <property type="entry name" value="PAAI_dom"/>
</dbReference>
<keyword evidence="2" id="KW-0378">Hydrolase</keyword>
<accession>A0A9D7TC17</accession>
<evidence type="ECO:0000313" key="4">
    <source>
        <dbReference type="EMBL" id="MBL0004554.1"/>
    </source>
</evidence>
<dbReference type="GO" id="GO:0005829">
    <property type="term" value="C:cytosol"/>
    <property type="evidence" value="ECO:0007669"/>
    <property type="project" value="TreeGrafter"/>
</dbReference>
<name>A0A9D7TC17_9MICO</name>
<gene>
    <name evidence="4" type="ORF">IPP00_11390</name>
</gene>
<dbReference type="Proteomes" id="UP000886632">
    <property type="component" value="Unassembled WGS sequence"/>
</dbReference>
<sequence>MTDSPPAAQDSPAAQTPWVTVEQVNAMAVGTLHERMGVTFTEISLTRAVATMPVAGNTQPYGLLHGGASVVLAEGVGSFLAVVLAGPGRAAVGVDINATHHRPVMSGTVTAVATPIAVGRTTASIEIVITDEEGRRTCTCRFTAQLRDAPPPPPQR</sequence>
<dbReference type="InterPro" id="IPR029069">
    <property type="entry name" value="HotDog_dom_sf"/>
</dbReference>
<protein>
    <submittedName>
        <fullName evidence="4">Hotdog fold thioesterase</fullName>
    </submittedName>
</protein>
<evidence type="ECO:0000256" key="1">
    <source>
        <dbReference type="ARBA" id="ARBA00008324"/>
    </source>
</evidence>
<evidence type="ECO:0000313" key="5">
    <source>
        <dbReference type="Proteomes" id="UP000886632"/>
    </source>
</evidence>
<dbReference type="NCBIfam" id="TIGR00369">
    <property type="entry name" value="unchar_dom_1"/>
    <property type="match status" value="1"/>
</dbReference>
<comment type="similarity">
    <text evidence="1">Belongs to the thioesterase PaaI family.</text>
</comment>
<evidence type="ECO:0000256" key="2">
    <source>
        <dbReference type="ARBA" id="ARBA00022801"/>
    </source>
</evidence>
<dbReference type="Gene3D" id="3.10.129.10">
    <property type="entry name" value="Hotdog Thioesterase"/>
    <property type="match status" value="1"/>
</dbReference>
<dbReference type="SUPFAM" id="SSF54637">
    <property type="entry name" value="Thioesterase/thiol ester dehydrase-isomerase"/>
    <property type="match status" value="1"/>
</dbReference>